<accession>A0ACB6RGS9</accession>
<name>A0ACB6RGS9_9PLEO</name>
<dbReference type="Proteomes" id="UP000799755">
    <property type="component" value="Unassembled WGS sequence"/>
</dbReference>
<evidence type="ECO:0000313" key="1">
    <source>
        <dbReference type="EMBL" id="KAF2477717.1"/>
    </source>
</evidence>
<dbReference type="EMBL" id="MU003492">
    <property type="protein sequence ID" value="KAF2477717.1"/>
    <property type="molecule type" value="Genomic_DNA"/>
</dbReference>
<protein>
    <submittedName>
        <fullName evidence="1">Uncharacterized protein</fullName>
    </submittedName>
</protein>
<reference evidence="1" key="1">
    <citation type="journal article" date="2020" name="Stud. Mycol.">
        <title>101 Dothideomycetes genomes: a test case for predicting lifestyles and emergence of pathogens.</title>
        <authorList>
            <person name="Haridas S."/>
            <person name="Albert R."/>
            <person name="Binder M."/>
            <person name="Bloem J."/>
            <person name="Labutti K."/>
            <person name="Salamov A."/>
            <person name="Andreopoulos B."/>
            <person name="Baker S."/>
            <person name="Barry K."/>
            <person name="Bills G."/>
            <person name="Bluhm B."/>
            <person name="Cannon C."/>
            <person name="Castanera R."/>
            <person name="Culley D."/>
            <person name="Daum C."/>
            <person name="Ezra D."/>
            <person name="Gonzalez J."/>
            <person name="Henrissat B."/>
            <person name="Kuo A."/>
            <person name="Liang C."/>
            <person name="Lipzen A."/>
            <person name="Lutzoni F."/>
            <person name="Magnuson J."/>
            <person name="Mondo S."/>
            <person name="Nolan M."/>
            <person name="Ohm R."/>
            <person name="Pangilinan J."/>
            <person name="Park H.-J."/>
            <person name="Ramirez L."/>
            <person name="Alfaro M."/>
            <person name="Sun H."/>
            <person name="Tritt A."/>
            <person name="Yoshinaga Y."/>
            <person name="Zwiers L.-H."/>
            <person name="Turgeon B."/>
            <person name="Goodwin S."/>
            <person name="Spatafora J."/>
            <person name="Crous P."/>
            <person name="Grigoriev I."/>
        </authorList>
    </citation>
    <scope>NUCLEOTIDE SEQUENCE</scope>
    <source>
        <strain evidence="1">ATCC 200398</strain>
    </source>
</reference>
<evidence type="ECO:0000313" key="2">
    <source>
        <dbReference type="Proteomes" id="UP000799755"/>
    </source>
</evidence>
<organism evidence="1 2">
    <name type="scientific">Lindgomyces ingoldianus</name>
    <dbReference type="NCBI Taxonomy" id="673940"/>
    <lineage>
        <taxon>Eukaryota</taxon>
        <taxon>Fungi</taxon>
        <taxon>Dikarya</taxon>
        <taxon>Ascomycota</taxon>
        <taxon>Pezizomycotina</taxon>
        <taxon>Dothideomycetes</taxon>
        <taxon>Pleosporomycetidae</taxon>
        <taxon>Pleosporales</taxon>
        <taxon>Lindgomycetaceae</taxon>
        <taxon>Lindgomyces</taxon>
    </lineage>
</organism>
<comment type="caution">
    <text evidence="1">The sequence shown here is derived from an EMBL/GenBank/DDBJ whole genome shotgun (WGS) entry which is preliminary data.</text>
</comment>
<gene>
    <name evidence="1" type="ORF">BDR25DRAFT_348035</name>
</gene>
<proteinExistence type="predicted"/>
<keyword evidence="2" id="KW-1185">Reference proteome</keyword>
<sequence>MAGNYGHFTNHGFPSGPNDELNAQLLASLGVEFSVQQDIIQQSSEPGDSGSRDQSFPSSPSPRAALPQPYAHQLHPSSFHPSHTIVPQSNGSPVSPLQYGNLASGAPETTPPYESDTSFGGVPMSASDGPYGFDLNASPSLPAIGKILD</sequence>